<dbReference type="EMBL" id="JAHOPB010000001">
    <property type="protein sequence ID" value="MBU8872897.1"/>
    <property type="molecule type" value="Genomic_DNA"/>
</dbReference>
<keyword evidence="1" id="KW-0472">Membrane</keyword>
<dbReference type="RefSeq" id="WP_216957175.1">
    <property type="nucleotide sequence ID" value="NZ_JAHOPB010000001.1"/>
</dbReference>
<evidence type="ECO:0000313" key="2">
    <source>
        <dbReference type="EMBL" id="MBU8872897.1"/>
    </source>
</evidence>
<gene>
    <name evidence="2" type="ORF">KQ910_03940</name>
</gene>
<feature type="transmembrane region" description="Helical" evidence="1">
    <location>
        <begin position="6"/>
        <end position="29"/>
    </location>
</feature>
<sequence>MSDTKAALPGATSVISVALRILGLMAATMAGNAARRTARRIGGWSVVAMLCTVSVGFFSFAAFSFLARWLDSSYAGLILGAVYLVAALVFALILQSGDRRERSSR</sequence>
<evidence type="ECO:0000313" key="3">
    <source>
        <dbReference type="Proteomes" id="UP000727907"/>
    </source>
</evidence>
<comment type="caution">
    <text evidence="2">The sequence shown here is derived from an EMBL/GenBank/DDBJ whole genome shotgun (WGS) entry which is preliminary data.</text>
</comment>
<proteinExistence type="predicted"/>
<feature type="transmembrane region" description="Helical" evidence="1">
    <location>
        <begin position="41"/>
        <end position="67"/>
    </location>
</feature>
<accession>A0ABS6IGL5</accession>
<dbReference type="Proteomes" id="UP000727907">
    <property type="component" value="Unassembled WGS sequence"/>
</dbReference>
<keyword evidence="3" id="KW-1185">Reference proteome</keyword>
<keyword evidence="1" id="KW-0812">Transmembrane</keyword>
<feature type="transmembrane region" description="Helical" evidence="1">
    <location>
        <begin position="73"/>
        <end position="94"/>
    </location>
</feature>
<evidence type="ECO:0000256" key="1">
    <source>
        <dbReference type="SAM" id="Phobius"/>
    </source>
</evidence>
<protein>
    <submittedName>
        <fullName evidence="2">Uncharacterized protein</fullName>
    </submittedName>
</protein>
<name>A0ABS6IGL5_9HYPH</name>
<organism evidence="2 3">
    <name type="scientific">Reyranella humidisoli</name>
    <dbReference type="NCBI Taxonomy" id="2849149"/>
    <lineage>
        <taxon>Bacteria</taxon>
        <taxon>Pseudomonadati</taxon>
        <taxon>Pseudomonadota</taxon>
        <taxon>Alphaproteobacteria</taxon>
        <taxon>Hyphomicrobiales</taxon>
        <taxon>Reyranellaceae</taxon>
        <taxon>Reyranella</taxon>
    </lineage>
</organism>
<reference evidence="2 3" key="1">
    <citation type="submission" date="2021-06" db="EMBL/GenBank/DDBJ databases">
        <authorList>
            <person name="Lee D.H."/>
        </authorList>
    </citation>
    <scope>NUCLEOTIDE SEQUENCE [LARGE SCALE GENOMIC DNA]</scope>
    <source>
        <strain evidence="2 3">MMS21-HV4-11</strain>
    </source>
</reference>
<keyword evidence="1" id="KW-1133">Transmembrane helix</keyword>